<dbReference type="SUPFAM" id="SSF54637">
    <property type="entry name" value="Thioesterase/thiol ester dehydrase-isomerase"/>
    <property type="match status" value="1"/>
</dbReference>
<gene>
    <name evidence="2" type="ORF">QJ522_19605</name>
</gene>
<dbReference type="RefSeq" id="WP_349246685.1">
    <property type="nucleotide sequence ID" value="NZ_JASCXX010000031.1"/>
</dbReference>
<reference evidence="2" key="1">
    <citation type="submission" date="2023-05" db="EMBL/GenBank/DDBJ databases">
        <title>Anaerotaeda fermentans gen. nov., sp. nov., a novel anaerobic planctomycete of the new family within the order Sedimentisphaerales isolated from Taman Peninsula, Russia.</title>
        <authorList>
            <person name="Khomyakova M.A."/>
            <person name="Merkel A.Y."/>
            <person name="Slobodkin A.I."/>
        </authorList>
    </citation>
    <scope>NUCLEOTIDE SEQUENCE</scope>
    <source>
        <strain evidence="2">M17dextr</strain>
    </source>
</reference>
<organism evidence="2 3">
    <name type="scientific">Anaerobaca lacustris</name>
    <dbReference type="NCBI Taxonomy" id="3044600"/>
    <lineage>
        <taxon>Bacteria</taxon>
        <taxon>Pseudomonadati</taxon>
        <taxon>Planctomycetota</taxon>
        <taxon>Phycisphaerae</taxon>
        <taxon>Sedimentisphaerales</taxon>
        <taxon>Anaerobacaceae</taxon>
        <taxon>Anaerobaca</taxon>
    </lineage>
</organism>
<dbReference type="InterPro" id="IPR029069">
    <property type="entry name" value="HotDog_dom_sf"/>
</dbReference>
<accession>A0AAW6U0A7</accession>
<evidence type="ECO:0000313" key="3">
    <source>
        <dbReference type="Proteomes" id="UP001431776"/>
    </source>
</evidence>
<sequence length="159" mass="17850">MPPSLLFDLSELDLSSQPVFDKETVCRVNPQQYEMQHLDGILWYDKDKACILGFKDVTPNEFWVRGHIPGRPLMPGVIQIEAAAQLLSFFVKQIYQEEGFVGFGGIDRAKFRATIEPGCRLYLLGHITSARPGRKYVCDVQGVVKDTLAFEATISGLKV</sequence>
<keyword evidence="1" id="KW-0456">Lyase</keyword>
<protein>
    <recommendedName>
        <fullName evidence="4">Beta-hydroxyacyl-ACP dehydratase</fullName>
    </recommendedName>
</protein>
<dbReference type="AlphaFoldDB" id="A0AAW6U0A7"/>
<evidence type="ECO:0000256" key="1">
    <source>
        <dbReference type="ARBA" id="ARBA00023239"/>
    </source>
</evidence>
<dbReference type="EMBL" id="JASCXX010000031">
    <property type="protein sequence ID" value="MDI6451277.1"/>
    <property type="molecule type" value="Genomic_DNA"/>
</dbReference>
<dbReference type="Pfam" id="PF07977">
    <property type="entry name" value="FabA"/>
    <property type="match status" value="1"/>
</dbReference>
<dbReference type="PANTHER" id="PTHR30272">
    <property type="entry name" value="3-HYDROXYACYL-[ACYL-CARRIER-PROTEIN] DEHYDRATASE"/>
    <property type="match status" value="1"/>
</dbReference>
<keyword evidence="3" id="KW-1185">Reference proteome</keyword>
<evidence type="ECO:0008006" key="4">
    <source>
        <dbReference type="Google" id="ProtNLM"/>
    </source>
</evidence>
<proteinExistence type="predicted"/>
<dbReference type="InterPro" id="IPR013114">
    <property type="entry name" value="FabA_FabZ"/>
</dbReference>
<evidence type="ECO:0000313" key="2">
    <source>
        <dbReference type="EMBL" id="MDI6451277.1"/>
    </source>
</evidence>
<dbReference type="GO" id="GO:0016829">
    <property type="term" value="F:lyase activity"/>
    <property type="evidence" value="ECO:0007669"/>
    <property type="project" value="UniProtKB-KW"/>
</dbReference>
<comment type="caution">
    <text evidence="2">The sequence shown here is derived from an EMBL/GenBank/DDBJ whole genome shotgun (WGS) entry which is preliminary data.</text>
</comment>
<dbReference type="Proteomes" id="UP001431776">
    <property type="component" value="Unassembled WGS sequence"/>
</dbReference>
<dbReference type="PANTHER" id="PTHR30272:SF1">
    <property type="entry name" value="3-HYDROXYACYL-[ACYL-CARRIER-PROTEIN] DEHYDRATASE"/>
    <property type="match status" value="1"/>
</dbReference>
<name>A0AAW6U0A7_9BACT</name>
<dbReference type="Gene3D" id="3.10.129.10">
    <property type="entry name" value="Hotdog Thioesterase"/>
    <property type="match status" value="1"/>
</dbReference>